<dbReference type="GO" id="GO:0008270">
    <property type="term" value="F:zinc ion binding"/>
    <property type="evidence" value="ECO:0007669"/>
    <property type="project" value="UniProtKB-UniRule"/>
</dbReference>
<keyword evidence="3 5" id="KW-0479">Metal-binding</keyword>
<feature type="binding site" evidence="5">
    <location>
        <position position="76"/>
    </location>
    <ligand>
        <name>Zn(2+)</name>
        <dbReference type="ChEBI" id="CHEBI:29105"/>
    </ligand>
</feature>
<feature type="binding site" evidence="5">
    <location>
        <position position="73"/>
    </location>
    <ligand>
        <name>Zn(2+)</name>
        <dbReference type="ChEBI" id="CHEBI:29105"/>
    </ligand>
</feature>
<feature type="binding site" evidence="5">
    <location>
        <position position="2"/>
    </location>
    <ligand>
        <name>Ni(2+)</name>
        <dbReference type="ChEBI" id="CHEBI:49786"/>
    </ligand>
</feature>
<feature type="binding site" evidence="5">
    <location>
        <position position="92"/>
    </location>
    <ligand>
        <name>Zn(2+)</name>
        <dbReference type="ChEBI" id="CHEBI:29105"/>
    </ligand>
</feature>
<dbReference type="PIRSF" id="PIRSF004761">
    <property type="entry name" value="Hydrgn_mat_HypA"/>
    <property type="match status" value="1"/>
</dbReference>
<feature type="binding site" evidence="5">
    <location>
        <position position="89"/>
    </location>
    <ligand>
        <name>Zn(2+)</name>
        <dbReference type="ChEBI" id="CHEBI:29105"/>
    </ligand>
</feature>
<proteinExistence type="inferred from homology"/>
<dbReference type="AlphaFoldDB" id="A0AAW5R4C8"/>
<keyword evidence="2 5" id="KW-0533">Nickel</keyword>
<evidence type="ECO:0000256" key="1">
    <source>
        <dbReference type="ARBA" id="ARBA00010748"/>
    </source>
</evidence>
<organism evidence="6 7">
    <name type="scientific">Microbaculum marinisediminis</name>
    <dbReference type="NCBI Taxonomy" id="2931392"/>
    <lineage>
        <taxon>Bacteria</taxon>
        <taxon>Pseudomonadati</taxon>
        <taxon>Pseudomonadota</taxon>
        <taxon>Alphaproteobacteria</taxon>
        <taxon>Hyphomicrobiales</taxon>
        <taxon>Tepidamorphaceae</taxon>
        <taxon>Microbaculum</taxon>
    </lineage>
</organism>
<evidence type="ECO:0000256" key="4">
    <source>
        <dbReference type="ARBA" id="ARBA00022833"/>
    </source>
</evidence>
<keyword evidence="4 5" id="KW-0862">Zinc</keyword>
<dbReference type="RefSeq" id="WP_261617039.1">
    <property type="nucleotide sequence ID" value="NZ_JALIDZ010000007.1"/>
</dbReference>
<dbReference type="GO" id="GO:0051604">
    <property type="term" value="P:protein maturation"/>
    <property type="evidence" value="ECO:0007669"/>
    <property type="project" value="InterPro"/>
</dbReference>
<keyword evidence="7" id="KW-1185">Reference proteome</keyword>
<comment type="similarity">
    <text evidence="1 5">Belongs to the HypA/HybF family.</text>
</comment>
<dbReference type="InterPro" id="IPR020538">
    <property type="entry name" value="Hydgase_Ni_incorp_HypA/HybF_CS"/>
</dbReference>
<dbReference type="InterPro" id="IPR000688">
    <property type="entry name" value="HypA/HybF"/>
</dbReference>
<evidence type="ECO:0000256" key="2">
    <source>
        <dbReference type="ARBA" id="ARBA00022596"/>
    </source>
</evidence>
<dbReference type="Gene3D" id="3.30.2320.80">
    <property type="match status" value="1"/>
</dbReference>
<dbReference type="PANTHER" id="PTHR34535:SF3">
    <property type="entry name" value="HYDROGENASE MATURATION FACTOR HYPA"/>
    <property type="match status" value="1"/>
</dbReference>
<dbReference type="PROSITE" id="PS01249">
    <property type="entry name" value="HYPA"/>
    <property type="match status" value="1"/>
</dbReference>
<evidence type="ECO:0000313" key="6">
    <source>
        <dbReference type="EMBL" id="MCT8973474.1"/>
    </source>
</evidence>
<evidence type="ECO:0000256" key="3">
    <source>
        <dbReference type="ARBA" id="ARBA00022723"/>
    </source>
</evidence>
<dbReference type="Pfam" id="PF01155">
    <property type="entry name" value="HypA"/>
    <property type="match status" value="1"/>
</dbReference>
<name>A0AAW5R4C8_9HYPH</name>
<evidence type="ECO:0000256" key="5">
    <source>
        <dbReference type="HAMAP-Rule" id="MF_00213"/>
    </source>
</evidence>
<sequence>MHELAICQSLLREVQRVAARNDASEVVRIGVVVGPLSGVEAPLLERAFTLARCGTIAANATLEIEEAPLTVWCESCGVESQVAMNALLCGRCGTWKVDLRSGNELLLKQVELSRDETAGATG</sequence>
<reference evidence="6 7" key="1">
    <citation type="submission" date="2022-04" db="EMBL/GenBank/DDBJ databases">
        <authorList>
            <person name="Ye Y.-Q."/>
            <person name="Du Z.-J."/>
        </authorList>
    </citation>
    <scope>NUCLEOTIDE SEQUENCE [LARGE SCALE GENOMIC DNA]</scope>
    <source>
        <strain evidence="6 7">A6E488</strain>
    </source>
</reference>
<comment type="function">
    <text evidence="5">Involved in the maturation of [NiFe] hydrogenases. Required for nickel insertion into the metal center of the hydrogenase.</text>
</comment>
<dbReference type="Proteomes" id="UP001320898">
    <property type="component" value="Unassembled WGS sequence"/>
</dbReference>
<dbReference type="PANTHER" id="PTHR34535">
    <property type="entry name" value="HYDROGENASE MATURATION FACTOR HYPA"/>
    <property type="match status" value="1"/>
</dbReference>
<dbReference type="GO" id="GO:0016151">
    <property type="term" value="F:nickel cation binding"/>
    <property type="evidence" value="ECO:0007669"/>
    <property type="project" value="UniProtKB-UniRule"/>
</dbReference>
<accession>A0AAW5R4C8</accession>
<protein>
    <recommendedName>
        <fullName evidence="5">Hydrogenase maturation factor HypA</fullName>
    </recommendedName>
</protein>
<dbReference type="EMBL" id="JALIDZ010000007">
    <property type="protein sequence ID" value="MCT8973474.1"/>
    <property type="molecule type" value="Genomic_DNA"/>
</dbReference>
<gene>
    <name evidence="5" type="primary">hypA</name>
    <name evidence="6" type="ORF">MUB46_16550</name>
</gene>
<evidence type="ECO:0000313" key="7">
    <source>
        <dbReference type="Proteomes" id="UP001320898"/>
    </source>
</evidence>
<dbReference type="HAMAP" id="MF_00213">
    <property type="entry name" value="HypA_HybF"/>
    <property type="match status" value="1"/>
</dbReference>
<comment type="caution">
    <text evidence="6">The sequence shown here is derived from an EMBL/GenBank/DDBJ whole genome shotgun (WGS) entry which is preliminary data.</text>
</comment>